<comment type="similarity">
    <text evidence="2">Belongs to the SusD family.</text>
</comment>
<name>A0A5B2VTF4_9BACT</name>
<comment type="subcellular location">
    <subcellularLocation>
        <location evidence="1">Cell outer membrane</location>
    </subcellularLocation>
</comment>
<gene>
    <name evidence="8" type="ORF">F0L74_11240</name>
</gene>
<evidence type="ECO:0000259" key="7">
    <source>
        <dbReference type="Pfam" id="PF14322"/>
    </source>
</evidence>
<evidence type="ECO:0000256" key="2">
    <source>
        <dbReference type="ARBA" id="ARBA00006275"/>
    </source>
</evidence>
<feature type="domain" description="SusD-like N-terminal" evidence="7">
    <location>
        <begin position="71"/>
        <end position="221"/>
    </location>
</feature>
<dbReference type="RefSeq" id="WP_149837958.1">
    <property type="nucleotide sequence ID" value="NZ_VUOC01000002.1"/>
</dbReference>
<evidence type="ECO:0000313" key="9">
    <source>
        <dbReference type="Proteomes" id="UP000324611"/>
    </source>
</evidence>
<dbReference type="Proteomes" id="UP000324611">
    <property type="component" value="Unassembled WGS sequence"/>
</dbReference>
<sequence length="541" mass="61141">MKKLLLIITCSVSLLACRKLDQPITREFTETAYWRDAQDALDALTSCYEHFSKDDYYFGDEGLSDNAYVSGTGFLNVTAVANGGYDPSNGRVTDTWGYYFTTIRRCNLLTDNIDKVPAMDEALKRRITAEARFLRAYAYFQLTNWYGDVPFFTSVLPIEESRSISRTGKSEVMQFIFSELTAIRNDLPVNNYSGGDGQYADKDKGRITRGAAIALSARIHLYNSEWQAAADDCALLINNTTNGSYELMGDYASIFTVANEYNREVILDLQYGGGKTNDKQRSFMPQTIAQLRSVLVPTQDLVDDYVMLNGKGIREAGSGYDENNPYQNRDPRFEATILHHGSTVTDFNGTVQTILTQPGSNPATNSVDDQGASPTGYYFYKYYDRTATNYQSGLNLIMIRYADVLLMYAEAKNELGQMDAATWNQTIRALRIRAKFTDAGATEFNAGWGQALLRTIIRRERRAELAFEGLRIYDVRRWKIADQVLTRPVRGIRVSSGAFNKDPNGYIIVENRTFTNPKHYLWPVPTFESDQNKNLGQNQGW</sequence>
<evidence type="ECO:0000256" key="3">
    <source>
        <dbReference type="ARBA" id="ARBA00022729"/>
    </source>
</evidence>
<evidence type="ECO:0000256" key="1">
    <source>
        <dbReference type="ARBA" id="ARBA00004442"/>
    </source>
</evidence>
<reference evidence="8 9" key="2">
    <citation type="submission" date="2019-09" db="EMBL/GenBank/DDBJ databases">
        <authorList>
            <person name="Jin C."/>
        </authorList>
    </citation>
    <scope>NUCLEOTIDE SEQUENCE [LARGE SCALE GENOMIC DNA]</scope>
    <source>
        <strain evidence="8 9">BN140078</strain>
    </source>
</reference>
<protein>
    <submittedName>
        <fullName evidence="8">RagB/SusD family nutrient uptake outer membrane protein</fullName>
    </submittedName>
</protein>
<feature type="domain" description="RagB/SusD" evidence="6">
    <location>
        <begin position="264"/>
        <end position="541"/>
    </location>
</feature>
<dbReference type="AlphaFoldDB" id="A0A5B2VTF4"/>
<organism evidence="8 9">
    <name type="scientific">Chitinophaga agrisoli</name>
    <dbReference type="NCBI Taxonomy" id="2607653"/>
    <lineage>
        <taxon>Bacteria</taxon>
        <taxon>Pseudomonadati</taxon>
        <taxon>Bacteroidota</taxon>
        <taxon>Chitinophagia</taxon>
        <taxon>Chitinophagales</taxon>
        <taxon>Chitinophagaceae</taxon>
        <taxon>Chitinophaga</taxon>
    </lineage>
</organism>
<dbReference type="CDD" id="cd08977">
    <property type="entry name" value="SusD"/>
    <property type="match status" value="1"/>
</dbReference>
<comment type="caution">
    <text evidence="8">The sequence shown here is derived from an EMBL/GenBank/DDBJ whole genome shotgun (WGS) entry which is preliminary data.</text>
</comment>
<reference evidence="8 9" key="1">
    <citation type="submission" date="2019-09" db="EMBL/GenBank/DDBJ databases">
        <title>Chitinophaga ginsengihumi sp. nov., isolated from soil of ginseng rhizosphere.</title>
        <authorList>
            <person name="Lee J."/>
        </authorList>
    </citation>
    <scope>NUCLEOTIDE SEQUENCE [LARGE SCALE GENOMIC DNA]</scope>
    <source>
        <strain evidence="8 9">BN140078</strain>
    </source>
</reference>
<dbReference type="PROSITE" id="PS51257">
    <property type="entry name" value="PROKAR_LIPOPROTEIN"/>
    <property type="match status" value="1"/>
</dbReference>
<dbReference type="EMBL" id="VUOC01000002">
    <property type="protein sequence ID" value="KAA2243083.1"/>
    <property type="molecule type" value="Genomic_DNA"/>
</dbReference>
<evidence type="ECO:0000256" key="4">
    <source>
        <dbReference type="ARBA" id="ARBA00023136"/>
    </source>
</evidence>
<accession>A0A5B2VTF4</accession>
<evidence type="ECO:0000256" key="5">
    <source>
        <dbReference type="ARBA" id="ARBA00023237"/>
    </source>
</evidence>
<evidence type="ECO:0000313" key="8">
    <source>
        <dbReference type="EMBL" id="KAA2243083.1"/>
    </source>
</evidence>
<evidence type="ECO:0000259" key="6">
    <source>
        <dbReference type="Pfam" id="PF07980"/>
    </source>
</evidence>
<keyword evidence="9" id="KW-1185">Reference proteome</keyword>
<dbReference type="Pfam" id="PF07980">
    <property type="entry name" value="SusD_RagB"/>
    <property type="match status" value="1"/>
</dbReference>
<keyword evidence="5" id="KW-0998">Cell outer membrane</keyword>
<proteinExistence type="inferred from homology"/>
<dbReference type="Gene3D" id="1.25.40.390">
    <property type="match status" value="1"/>
</dbReference>
<dbReference type="GO" id="GO:0009279">
    <property type="term" value="C:cell outer membrane"/>
    <property type="evidence" value="ECO:0007669"/>
    <property type="project" value="UniProtKB-SubCell"/>
</dbReference>
<dbReference type="InterPro" id="IPR011990">
    <property type="entry name" value="TPR-like_helical_dom_sf"/>
</dbReference>
<dbReference type="Pfam" id="PF14322">
    <property type="entry name" value="SusD-like_3"/>
    <property type="match status" value="1"/>
</dbReference>
<dbReference type="InterPro" id="IPR033985">
    <property type="entry name" value="SusD-like_N"/>
</dbReference>
<dbReference type="InterPro" id="IPR012944">
    <property type="entry name" value="SusD_RagB_dom"/>
</dbReference>
<keyword evidence="4" id="KW-0472">Membrane</keyword>
<keyword evidence="3" id="KW-0732">Signal</keyword>
<dbReference type="SUPFAM" id="SSF48452">
    <property type="entry name" value="TPR-like"/>
    <property type="match status" value="1"/>
</dbReference>